<organism evidence="1 2">
    <name type="scientific">Dermatophagoides farinae</name>
    <name type="common">American house dust mite</name>
    <dbReference type="NCBI Taxonomy" id="6954"/>
    <lineage>
        <taxon>Eukaryota</taxon>
        <taxon>Metazoa</taxon>
        <taxon>Ecdysozoa</taxon>
        <taxon>Arthropoda</taxon>
        <taxon>Chelicerata</taxon>
        <taxon>Arachnida</taxon>
        <taxon>Acari</taxon>
        <taxon>Acariformes</taxon>
        <taxon>Sarcoptiformes</taxon>
        <taxon>Astigmata</taxon>
        <taxon>Psoroptidia</taxon>
        <taxon>Analgoidea</taxon>
        <taxon>Pyroglyphidae</taxon>
        <taxon>Dermatophagoidinae</taxon>
        <taxon>Dermatophagoides</taxon>
    </lineage>
</organism>
<name>A0A922HY79_DERFA</name>
<sequence length="139" mass="15794">CLQLNRGAMAFIIPPSGLFNSHQTLMAYSAVFKLPLISTAMIPSFSPENSQSKIPKSYPWPSFESSASQIRSSASNQERDHLIIIVISHHHHHLDMETLHFIYIQILLEQSSKQSNIINGQISFFYTIPILNPEEDEEK</sequence>
<reference evidence="1" key="1">
    <citation type="submission" date="2013-05" db="EMBL/GenBank/DDBJ databases">
        <authorList>
            <person name="Yim A.K.Y."/>
            <person name="Chan T.F."/>
            <person name="Ji K.M."/>
            <person name="Liu X.Y."/>
            <person name="Zhou J.W."/>
            <person name="Li R.Q."/>
            <person name="Yang K.Y."/>
            <person name="Li J."/>
            <person name="Li M."/>
            <person name="Law P.T.W."/>
            <person name="Wu Y.L."/>
            <person name="Cai Z.L."/>
            <person name="Qin H."/>
            <person name="Bao Y."/>
            <person name="Leung R.K.K."/>
            <person name="Ng P.K.S."/>
            <person name="Zou J."/>
            <person name="Zhong X.J."/>
            <person name="Ran P.X."/>
            <person name="Zhong N.S."/>
            <person name="Liu Z.G."/>
            <person name="Tsui S.K.W."/>
        </authorList>
    </citation>
    <scope>NUCLEOTIDE SEQUENCE</scope>
    <source>
        <strain evidence="1">Derf</strain>
        <tissue evidence="1">Whole organism</tissue>
    </source>
</reference>
<dbReference type="EMBL" id="ASGP02000003">
    <property type="protein sequence ID" value="KAH9516258.1"/>
    <property type="molecule type" value="Genomic_DNA"/>
</dbReference>
<comment type="caution">
    <text evidence="1">The sequence shown here is derived from an EMBL/GenBank/DDBJ whole genome shotgun (WGS) entry which is preliminary data.</text>
</comment>
<reference evidence="1" key="2">
    <citation type="journal article" date="2022" name="Res Sq">
        <title>Comparative Genomics Reveals Insights into the Divergent Evolution of Astigmatic Mites and Household Pest Adaptations.</title>
        <authorList>
            <person name="Xiong Q."/>
            <person name="Wan A.T.-Y."/>
            <person name="Liu X.-Y."/>
            <person name="Fung C.S.-H."/>
            <person name="Xiao X."/>
            <person name="Malainual N."/>
            <person name="Hou J."/>
            <person name="Wang L."/>
            <person name="Wang M."/>
            <person name="Yang K."/>
            <person name="Cui Y."/>
            <person name="Leung E."/>
            <person name="Nong W."/>
            <person name="Shin S.-K."/>
            <person name="Au S."/>
            <person name="Jeong K.Y."/>
            <person name="Chew F.T."/>
            <person name="Hui J."/>
            <person name="Leung T.F."/>
            <person name="Tungtrongchitr A."/>
            <person name="Zhong N."/>
            <person name="Liu Z."/>
            <person name="Tsui S."/>
        </authorList>
    </citation>
    <scope>NUCLEOTIDE SEQUENCE</scope>
    <source>
        <strain evidence="1">Derf</strain>
        <tissue evidence="1">Whole organism</tissue>
    </source>
</reference>
<dbReference type="AlphaFoldDB" id="A0A922HY79"/>
<gene>
    <name evidence="1" type="ORF">DERF_007012</name>
</gene>
<dbReference type="Proteomes" id="UP000790347">
    <property type="component" value="Unassembled WGS sequence"/>
</dbReference>
<feature type="non-terminal residue" evidence="1">
    <location>
        <position position="1"/>
    </location>
</feature>
<proteinExistence type="predicted"/>
<accession>A0A922HY79</accession>
<dbReference type="Gene3D" id="3.40.50.2300">
    <property type="match status" value="1"/>
</dbReference>
<protein>
    <submittedName>
        <fullName evidence="1">Uncharacterized protein</fullName>
    </submittedName>
</protein>
<evidence type="ECO:0000313" key="2">
    <source>
        <dbReference type="Proteomes" id="UP000790347"/>
    </source>
</evidence>
<evidence type="ECO:0000313" key="1">
    <source>
        <dbReference type="EMBL" id="KAH9516258.1"/>
    </source>
</evidence>
<keyword evidence="2" id="KW-1185">Reference proteome</keyword>